<organism evidence="2 3">
    <name type="scientific">Puccinia graminis f. sp. tritici</name>
    <dbReference type="NCBI Taxonomy" id="56615"/>
    <lineage>
        <taxon>Eukaryota</taxon>
        <taxon>Fungi</taxon>
        <taxon>Dikarya</taxon>
        <taxon>Basidiomycota</taxon>
        <taxon>Pucciniomycotina</taxon>
        <taxon>Pucciniomycetes</taxon>
        <taxon>Pucciniales</taxon>
        <taxon>Pucciniaceae</taxon>
        <taxon>Puccinia</taxon>
    </lineage>
</organism>
<accession>A0A5B0RSE5</accession>
<dbReference type="Proteomes" id="UP000325313">
    <property type="component" value="Unassembled WGS sequence"/>
</dbReference>
<evidence type="ECO:0000313" key="3">
    <source>
        <dbReference type="Proteomes" id="UP000325313"/>
    </source>
</evidence>
<gene>
    <name evidence="2" type="ORF">PGTUg99_015175</name>
</gene>
<proteinExistence type="predicted"/>
<reference evidence="2 3" key="1">
    <citation type="submission" date="2019-05" db="EMBL/GenBank/DDBJ databases">
        <title>Emergence of the Ug99 lineage of the wheat stem rust pathogen through somatic hybridization.</title>
        <authorList>
            <person name="Li F."/>
            <person name="Upadhyaya N.M."/>
            <person name="Sperschneider J."/>
            <person name="Matny O."/>
            <person name="Nguyen-Phuc H."/>
            <person name="Mago R."/>
            <person name="Raley C."/>
            <person name="Miller M.E."/>
            <person name="Silverstein K.A.T."/>
            <person name="Henningsen E."/>
            <person name="Hirsch C.D."/>
            <person name="Visser B."/>
            <person name="Pretorius Z.A."/>
            <person name="Steffenson B.J."/>
            <person name="Schwessinger B."/>
            <person name="Dodds P.N."/>
            <person name="Figueroa M."/>
        </authorList>
    </citation>
    <scope>NUCLEOTIDE SEQUENCE [LARGE SCALE GENOMIC DNA]</scope>
    <source>
        <strain evidence="2 3">Ug99</strain>
    </source>
</reference>
<evidence type="ECO:0000256" key="1">
    <source>
        <dbReference type="SAM" id="MobiDB-lite"/>
    </source>
</evidence>
<feature type="compositionally biased region" description="Polar residues" evidence="1">
    <location>
        <begin position="85"/>
        <end position="108"/>
    </location>
</feature>
<evidence type="ECO:0000313" key="2">
    <source>
        <dbReference type="EMBL" id="KAA1128487.1"/>
    </source>
</evidence>
<comment type="caution">
    <text evidence="2">The sequence shown here is derived from an EMBL/GenBank/DDBJ whole genome shotgun (WGS) entry which is preliminary data.</text>
</comment>
<dbReference type="AlphaFoldDB" id="A0A5B0RSE5"/>
<dbReference type="EMBL" id="VDEP01000141">
    <property type="protein sequence ID" value="KAA1128487.1"/>
    <property type="molecule type" value="Genomic_DNA"/>
</dbReference>
<feature type="region of interest" description="Disordered" evidence="1">
    <location>
        <begin position="77"/>
        <end position="110"/>
    </location>
</feature>
<protein>
    <submittedName>
        <fullName evidence="2">Uncharacterized protein</fullName>
    </submittedName>
</protein>
<name>A0A5B0RSE5_PUCGR</name>
<sequence>MILVITLDGTQNFGMFCISVEGYFGNEYTVVLSNILLRSEQGMATISPNPHPASVTLGVPRYGDAVDCNARIAPHDLPLVEGTRNPEQSNNGSKKRSSTGNFKVTSSGKPCHKTSIAERVSNFSSEKVEFVELKKCNSTTQSHTSNAHLCPNDTDDSPNLNDYLVNIFQDRVSDLNSWKEYALQVKYLGLHTTVTVTLSSEGARFTVLKGDWPIFEISKDELWNIEKASLTEQDKGIIDSQKRYFPNSENLSKEEFLLRKELNNRMRRLRLLNDNVKELNEFANAASQSSRQSKNAKSIRRSQRIITVLEVLKCQDIGKYDIEVEELSKNAPLTMIPKWAEGFPVQLFTSNGKQARENLVKNLVDWIKTCMDICKPQNDIQHYKDDGVTEVTRQWSWPAEFRFFHYLSEEDKSIIEFRLEINNLFFTETSLQAFNESQEWQDLRQFFSIGSYIDRFKARKNAKYPALLAGANQQRDSSSSFPEESLRDVTNLKNLLIITHGHAEGAATSAVCEVLDFIETNIHPGIIKETFEGHEFGEMEYFFGLYKSLLSYSRYKYVSYMAKGFKSYGIVSSISKRGQVSLLDYLILNSESIHEYYCRSLKNISQQMTEAHEMVKNNNELEDWLKNDRPDLRRLFENQSPETILDRWLGDKEKIVMNLIRIMEENQYLD</sequence>